<comment type="function">
    <text evidence="6">Required for morphogenesis and for the elongation of the flagellar filament by facilitating polymerization of the flagellin monomers at the tip of growing filament. Forms a capping structure, which prevents flagellin subunits (transported through the central channel of the flagellum) from leaking out without polymerization at the distal end.</text>
</comment>
<dbReference type="GO" id="GO:0055040">
    <property type="term" value="C:periplasmic flagellum"/>
    <property type="evidence" value="ECO:0007669"/>
    <property type="project" value="UniProtKB-SubCell"/>
</dbReference>
<proteinExistence type="inferred from homology"/>
<dbReference type="OrthoDB" id="9810816at2"/>
<comment type="similarity">
    <text evidence="2 6">Belongs to the FliD family.</text>
</comment>
<feature type="signal peptide" evidence="7">
    <location>
        <begin position="1"/>
        <end position="19"/>
    </location>
</feature>
<feature type="domain" description="Flagellar hook-associated protein 2 N-terminal" evidence="8">
    <location>
        <begin position="32"/>
        <end position="129"/>
    </location>
</feature>
<evidence type="ECO:0000256" key="5">
    <source>
        <dbReference type="ARBA" id="ARBA00023143"/>
    </source>
</evidence>
<evidence type="ECO:0000256" key="6">
    <source>
        <dbReference type="RuleBase" id="RU362066"/>
    </source>
</evidence>
<keyword evidence="6" id="KW-0574">Periplasm</keyword>
<dbReference type="GO" id="GO:0009421">
    <property type="term" value="C:bacterial-type flagellum filament cap"/>
    <property type="evidence" value="ECO:0007669"/>
    <property type="project" value="InterPro"/>
</dbReference>
<dbReference type="GO" id="GO:0009424">
    <property type="term" value="C:bacterial-type flagellum hook"/>
    <property type="evidence" value="ECO:0007669"/>
    <property type="project" value="UniProtKB-UniRule"/>
</dbReference>
<evidence type="ECO:0000256" key="3">
    <source>
        <dbReference type="ARBA" id="ARBA00011255"/>
    </source>
</evidence>
<evidence type="ECO:0000256" key="1">
    <source>
        <dbReference type="ARBA" id="ARBA00004365"/>
    </source>
</evidence>
<dbReference type="GO" id="GO:0071973">
    <property type="term" value="P:bacterial-type flagellum-dependent cell motility"/>
    <property type="evidence" value="ECO:0007669"/>
    <property type="project" value="TreeGrafter"/>
</dbReference>
<evidence type="ECO:0000256" key="2">
    <source>
        <dbReference type="ARBA" id="ARBA00009764"/>
    </source>
</evidence>
<feature type="domain" description="Flagellar hook-associated protein 2 C-terminal" evidence="9">
    <location>
        <begin position="398"/>
        <end position="652"/>
    </location>
</feature>
<feature type="coiled-coil region" evidence="6">
    <location>
        <begin position="612"/>
        <end position="664"/>
    </location>
</feature>
<accession>A0A1I1DWX1</accession>
<dbReference type="GO" id="GO:0007155">
    <property type="term" value="P:cell adhesion"/>
    <property type="evidence" value="ECO:0007669"/>
    <property type="project" value="InterPro"/>
</dbReference>
<name>A0A1I1DWX1_BREAD</name>
<comment type="subunit">
    <text evidence="3 6">Homopentamer.</text>
</comment>
<evidence type="ECO:0000313" key="11">
    <source>
        <dbReference type="Proteomes" id="UP000240042"/>
    </source>
</evidence>
<organism evidence="10 11">
    <name type="scientific">Brevinema andersonii</name>
    <dbReference type="NCBI Taxonomy" id="34097"/>
    <lineage>
        <taxon>Bacteria</taxon>
        <taxon>Pseudomonadati</taxon>
        <taxon>Spirochaetota</taxon>
        <taxon>Spirochaetia</taxon>
        <taxon>Brevinematales</taxon>
        <taxon>Brevinemataceae</taxon>
        <taxon>Brevinema</taxon>
    </lineage>
</organism>
<evidence type="ECO:0000256" key="7">
    <source>
        <dbReference type="SAM" id="SignalP"/>
    </source>
</evidence>
<evidence type="ECO:0000256" key="4">
    <source>
        <dbReference type="ARBA" id="ARBA00023054"/>
    </source>
</evidence>
<dbReference type="Pfam" id="PF07195">
    <property type="entry name" value="FliD_C"/>
    <property type="match status" value="1"/>
</dbReference>
<dbReference type="PANTHER" id="PTHR30288">
    <property type="entry name" value="FLAGELLAR CAP/ASSEMBLY PROTEIN FLID"/>
    <property type="match status" value="1"/>
</dbReference>
<reference evidence="11" key="1">
    <citation type="submission" date="2016-10" db="EMBL/GenBank/DDBJ databases">
        <authorList>
            <person name="Varghese N."/>
            <person name="Submissions S."/>
        </authorList>
    </citation>
    <scope>NUCLEOTIDE SEQUENCE [LARGE SCALE GENOMIC DNA]</scope>
    <source>
        <strain evidence="11">ATCC 43811</strain>
    </source>
</reference>
<evidence type="ECO:0000313" key="10">
    <source>
        <dbReference type="EMBL" id="SFB77210.1"/>
    </source>
</evidence>
<gene>
    <name evidence="10" type="ORF">SAMN02745150_00736</name>
</gene>
<dbReference type="AlphaFoldDB" id="A0A1I1DWX1"/>
<keyword evidence="10" id="KW-0966">Cell projection</keyword>
<keyword evidence="10" id="KW-0969">Cilium</keyword>
<dbReference type="PANTHER" id="PTHR30288:SF0">
    <property type="entry name" value="FLAGELLAR HOOK-ASSOCIATED PROTEIN 2"/>
    <property type="match status" value="1"/>
</dbReference>
<protein>
    <recommendedName>
        <fullName evidence="6">Flagellar hook-associated protein 2</fullName>
        <shortName evidence="6">HAP2</shortName>
    </recommendedName>
    <alternativeName>
        <fullName evidence="6">Flagellar cap protein</fullName>
    </alternativeName>
</protein>
<keyword evidence="5 6" id="KW-0975">Bacterial flagellum</keyword>
<evidence type="ECO:0000259" key="8">
    <source>
        <dbReference type="Pfam" id="PF02465"/>
    </source>
</evidence>
<keyword evidence="11" id="KW-1185">Reference proteome</keyword>
<dbReference type="InterPro" id="IPR040026">
    <property type="entry name" value="FliD"/>
</dbReference>
<dbReference type="STRING" id="34097.SAMN02745150_00736"/>
<keyword evidence="10" id="KW-0282">Flagellum</keyword>
<dbReference type="InterPro" id="IPR010809">
    <property type="entry name" value="FliD_C"/>
</dbReference>
<dbReference type="Proteomes" id="UP000240042">
    <property type="component" value="Unassembled WGS sequence"/>
</dbReference>
<evidence type="ECO:0000259" key="9">
    <source>
        <dbReference type="Pfam" id="PF07195"/>
    </source>
</evidence>
<dbReference type="EMBL" id="FOKY01000003">
    <property type="protein sequence ID" value="SFB77210.1"/>
    <property type="molecule type" value="Genomic_DNA"/>
</dbReference>
<feature type="chain" id="PRO_5015128366" description="Flagellar hook-associated protein 2" evidence="7">
    <location>
        <begin position="20"/>
        <end position="667"/>
    </location>
</feature>
<dbReference type="RefSeq" id="WP_159428160.1">
    <property type="nucleotide sequence ID" value="NZ_FOKY01000003.1"/>
</dbReference>
<keyword evidence="4 6" id="KW-0175">Coiled coil</keyword>
<sequence length="667" mass="74905">MKKILIIAIIFLSNTLIHAQRMQLSSIPGVDSGMDIDSMLKQIMAPYHNQITNLNNQRRNKEIETALWTDFRTNIDNFDRINRYIFSYESAFRDKTNKTSVPDLLDISTDRTAKNSIYNIKIKKLAQADVFSSGPVPQDLCLSESIFSVKSGSAEQTIAFKGGNISDLMELLRDSLQNTIDVELINTSPNTRSILLRSKKTGKNNKITFNGDLTSLKEAKLLSDGTNYNIDLYWQESQEKTTIKDQTLDKIFNTTIPDNAVLTFKADVTIYQTPKTLELTERPSLQSLSVTNINTVSNEIIILPSVAPILRDFSIEETQQTHQEKIPEQLLILHFDDGNNEKIILNTNIYNISLEQHAGKTLTKASVVSENADTTIYNMKISCSHEGSLTPYNIISEGRDALFSFNGVELERPENSISDILEGVTFDLLQESDTNIIVSIGPNLELIEETIIQWVLAYNTLMEEINIFTTIPIEKIGKIKPLYKREQDGDDLKEGSFYGNGSLLSYRDALRRLSGVPHNNDPNSLSLLDQIGIYVKRLQSNASIDRDAVRKGILTVDSAQLKKALNENFDAVKKMFAYDSNGDNIADMGLSVSAAKADELMIGGNGYLARMNRESIDKLKELDQKIAKKQDELETTERKERQALLKMSQAIAASKAQNESLKQRFGN</sequence>
<dbReference type="Pfam" id="PF02465">
    <property type="entry name" value="FliD_N"/>
    <property type="match status" value="1"/>
</dbReference>
<dbReference type="InterPro" id="IPR003481">
    <property type="entry name" value="FliD_N"/>
</dbReference>
<comment type="subcellular location">
    <subcellularLocation>
        <location evidence="1">Bacterial flagellum</location>
    </subcellularLocation>
    <subcellularLocation>
        <location evidence="6">Periplasm</location>
    </subcellularLocation>
    <subcellularLocation>
        <location evidence="6">Periplasmic flagellum</location>
    </subcellularLocation>
</comment>
<keyword evidence="7" id="KW-0732">Signal</keyword>